<proteinExistence type="predicted"/>
<dbReference type="AlphaFoldDB" id="R7SA87"/>
<evidence type="ECO:0000313" key="2">
    <source>
        <dbReference type="Proteomes" id="UP000054317"/>
    </source>
</evidence>
<accession>R7SA87</accession>
<evidence type="ECO:0000313" key="1">
    <source>
        <dbReference type="EMBL" id="EIW51879.1"/>
    </source>
</evidence>
<reference evidence="2" key="1">
    <citation type="journal article" date="2012" name="Science">
        <title>The Paleozoic origin of enzymatic lignin decomposition reconstructed from 31 fungal genomes.</title>
        <authorList>
            <person name="Floudas D."/>
            <person name="Binder M."/>
            <person name="Riley R."/>
            <person name="Barry K."/>
            <person name="Blanchette R.A."/>
            <person name="Henrissat B."/>
            <person name="Martinez A.T."/>
            <person name="Otillar R."/>
            <person name="Spatafora J.W."/>
            <person name="Yadav J.S."/>
            <person name="Aerts A."/>
            <person name="Benoit I."/>
            <person name="Boyd A."/>
            <person name="Carlson A."/>
            <person name="Copeland A."/>
            <person name="Coutinho P.M."/>
            <person name="de Vries R.P."/>
            <person name="Ferreira P."/>
            <person name="Findley K."/>
            <person name="Foster B."/>
            <person name="Gaskell J."/>
            <person name="Glotzer D."/>
            <person name="Gorecki P."/>
            <person name="Heitman J."/>
            <person name="Hesse C."/>
            <person name="Hori C."/>
            <person name="Igarashi K."/>
            <person name="Jurgens J.A."/>
            <person name="Kallen N."/>
            <person name="Kersten P."/>
            <person name="Kohler A."/>
            <person name="Kuees U."/>
            <person name="Kumar T.K.A."/>
            <person name="Kuo A."/>
            <person name="LaButti K."/>
            <person name="Larrondo L.F."/>
            <person name="Lindquist E."/>
            <person name="Ling A."/>
            <person name="Lombard V."/>
            <person name="Lucas S."/>
            <person name="Lundell T."/>
            <person name="Martin R."/>
            <person name="McLaughlin D.J."/>
            <person name="Morgenstern I."/>
            <person name="Morin E."/>
            <person name="Murat C."/>
            <person name="Nagy L.G."/>
            <person name="Nolan M."/>
            <person name="Ohm R.A."/>
            <person name="Patyshakuliyeva A."/>
            <person name="Rokas A."/>
            <person name="Ruiz-Duenas F.J."/>
            <person name="Sabat G."/>
            <person name="Salamov A."/>
            <person name="Samejima M."/>
            <person name="Schmutz J."/>
            <person name="Slot J.C."/>
            <person name="St John F."/>
            <person name="Stenlid J."/>
            <person name="Sun H."/>
            <person name="Sun S."/>
            <person name="Syed K."/>
            <person name="Tsang A."/>
            <person name="Wiebenga A."/>
            <person name="Young D."/>
            <person name="Pisabarro A."/>
            <person name="Eastwood D.C."/>
            <person name="Martin F."/>
            <person name="Cullen D."/>
            <person name="Grigoriev I.V."/>
            <person name="Hibbett D.S."/>
        </authorList>
    </citation>
    <scope>NUCLEOTIDE SEQUENCE [LARGE SCALE GENOMIC DNA]</scope>
    <source>
        <strain evidence="2">FP-101664</strain>
    </source>
</reference>
<name>R7SA87_TRAVS</name>
<dbReference type="RefSeq" id="XP_008045247.1">
    <property type="nucleotide sequence ID" value="XM_008047056.1"/>
</dbReference>
<keyword evidence="2" id="KW-1185">Reference proteome</keyword>
<dbReference type="GeneID" id="19414352"/>
<dbReference type="KEGG" id="tvs:TRAVEDRAFT_40941"/>
<dbReference type="Proteomes" id="UP000054317">
    <property type="component" value="Unassembled WGS sequence"/>
</dbReference>
<protein>
    <submittedName>
        <fullName evidence="1">Uncharacterized protein</fullName>
    </submittedName>
</protein>
<sequence>MTASAIGAPYTPATWSSTRSARYKCGVELGSPDASSCSRPWQVAQSSDDISEIGNTGLPFDIF</sequence>
<organism evidence="1 2">
    <name type="scientific">Trametes versicolor (strain FP-101664)</name>
    <name type="common">White-rot fungus</name>
    <name type="synonym">Coriolus versicolor</name>
    <dbReference type="NCBI Taxonomy" id="717944"/>
    <lineage>
        <taxon>Eukaryota</taxon>
        <taxon>Fungi</taxon>
        <taxon>Dikarya</taxon>
        <taxon>Basidiomycota</taxon>
        <taxon>Agaricomycotina</taxon>
        <taxon>Agaricomycetes</taxon>
        <taxon>Polyporales</taxon>
        <taxon>Polyporaceae</taxon>
        <taxon>Trametes</taxon>
    </lineage>
</organism>
<dbReference type="EMBL" id="JH711798">
    <property type="protein sequence ID" value="EIW51879.1"/>
    <property type="molecule type" value="Genomic_DNA"/>
</dbReference>
<gene>
    <name evidence="1" type="ORF">TRAVEDRAFT_40941</name>
</gene>